<dbReference type="PANTHER" id="PTHR44029">
    <property type="entry name" value="DNAJ HOMOLOG SUBFAMILY C MEMBER 21"/>
    <property type="match status" value="1"/>
</dbReference>
<reference evidence="8 9" key="1">
    <citation type="submission" date="2024-03" db="EMBL/GenBank/DDBJ databases">
        <title>Genome-scale model development and genomic sequencing of the oleaginous clade Lipomyces.</title>
        <authorList>
            <consortium name="Lawrence Berkeley National Laboratory"/>
            <person name="Czajka J.J."/>
            <person name="Han Y."/>
            <person name="Kim J."/>
            <person name="Mondo S.J."/>
            <person name="Hofstad B.A."/>
            <person name="Robles A."/>
            <person name="Haridas S."/>
            <person name="Riley R."/>
            <person name="LaButti K."/>
            <person name="Pangilinan J."/>
            <person name="Andreopoulos W."/>
            <person name="Lipzen A."/>
            <person name="Yan J."/>
            <person name="Wang M."/>
            <person name="Ng V."/>
            <person name="Grigoriev I.V."/>
            <person name="Spatafora J.W."/>
            <person name="Magnuson J.K."/>
            <person name="Baker S.E."/>
            <person name="Pomraning K.R."/>
        </authorList>
    </citation>
    <scope>NUCLEOTIDE SEQUENCE [LARGE SCALE GENOMIC DNA]</scope>
    <source>
        <strain evidence="8 9">Phaff 52-87</strain>
    </source>
</reference>
<evidence type="ECO:0000256" key="3">
    <source>
        <dbReference type="ARBA" id="ARBA00022833"/>
    </source>
</evidence>
<gene>
    <name evidence="8" type="ORF">BZA70DRAFT_242168</name>
</gene>
<dbReference type="Pfam" id="PF00226">
    <property type="entry name" value="DnaJ"/>
    <property type="match status" value="1"/>
</dbReference>
<dbReference type="InterPro" id="IPR051964">
    <property type="entry name" value="Chaperone_stress_response"/>
</dbReference>
<evidence type="ECO:0000313" key="8">
    <source>
        <dbReference type="EMBL" id="KAK7202802.1"/>
    </source>
</evidence>
<dbReference type="InterPro" id="IPR036869">
    <property type="entry name" value="J_dom_sf"/>
</dbReference>
<sequence length="398" mass="46107">MKTCYYELLEVRRDATADEIRKGYRRQALLLHPDKNMDNVEEATQKFALVQAAYEILSDPDEREWYDSHREQILRDEAPATSTSAGASSFQSGTTIADLLRFFDPSLFAIMDDSDIGFFSIARRVFSQLAQEEVEFAESEQQDNEPNELRLPEFGNSKSAWNEEVKYFYSAWSAFSTRKSFAWCDAYNLAAAPERRVRRAMEKENKKLRDAGKREYNDTVRAFVAFIRKRDPRGKSPAAENEQRQQDMAARVKEQAARARAAHRERFKDYEEQEWAMPSAKDEQLWEEEYGYDPDTPGTPDPAGDNYDDDDDDDIIIFECVICNKTFKSEKQMESHEKSKKHLKMVKDVVRRMKKENKAMGLDQPAGESSRQAEEEDEDAYSDEYIDAVEHGVSHMTV</sequence>
<keyword evidence="1" id="KW-0479">Metal-binding</keyword>
<dbReference type="InterPro" id="IPR022755">
    <property type="entry name" value="Znf_C2H2_jaz"/>
</dbReference>
<evidence type="ECO:0000256" key="5">
    <source>
        <dbReference type="SAM" id="MobiDB-lite"/>
    </source>
</evidence>
<dbReference type="Pfam" id="PF21884">
    <property type="entry name" value="ZUO1-like_ZHD"/>
    <property type="match status" value="1"/>
</dbReference>
<dbReference type="PROSITE" id="PS50157">
    <property type="entry name" value="ZINC_FINGER_C2H2_2"/>
    <property type="match status" value="1"/>
</dbReference>
<dbReference type="Proteomes" id="UP001498771">
    <property type="component" value="Unassembled WGS sequence"/>
</dbReference>
<comment type="caution">
    <text evidence="8">The sequence shown here is derived from an EMBL/GenBank/DDBJ whole genome shotgun (WGS) entry which is preliminary data.</text>
</comment>
<dbReference type="InterPro" id="IPR054076">
    <property type="entry name" value="ZUO1-like_ZHD"/>
</dbReference>
<dbReference type="CDD" id="cd06257">
    <property type="entry name" value="DnaJ"/>
    <property type="match status" value="1"/>
</dbReference>
<accession>A0ABR1EZ59</accession>
<name>A0ABR1EZ59_9ASCO</name>
<dbReference type="Pfam" id="PF12171">
    <property type="entry name" value="zf-C2H2_jaz"/>
    <property type="match status" value="1"/>
</dbReference>
<dbReference type="EMBL" id="JBBJBU010000015">
    <property type="protein sequence ID" value="KAK7202802.1"/>
    <property type="molecule type" value="Genomic_DNA"/>
</dbReference>
<dbReference type="SMART" id="SM00451">
    <property type="entry name" value="ZnF_U1"/>
    <property type="match status" value="1"/>
</dbReference>
<evidence type="ECO:0000259" key="7">
    <source>
        <dbReference type="PROSITE" id="PS50157"/>
    </source>
</evidence>
<dbReference type="PROSITE" id="PS00636">
    <property type="entry name" value="DNAJ_1"/>
    <property type="match status" value="1"/>
</dbReference>
<feature type="region of interest" description="Disordered" evidence="5">
    <location>
        <begin position="354"/>
        <end position="385"/>
    </location>
</feature>
<dbReference type="InterPro" id="IPR018253">
    <property type="entry name" value="DnaJ_domain_CS"/>
</dbReference>
<organism evidence="8 9">
    <name type="scientific">Myxozyma melibiosi</name>
    <dbReference type="NCBI Taxonomy" id="54550"/>
    <lineage>
        <taxon>Eukaryota</taxon>
        <taxon>Fungi</taxon>
        <taxon>Dikarya</taxon>
        <taxon>Ascomycota</taxon>
        <taxon>Saccharomycotina</taxon>
        <taxon>Lipomycetes</taxon>
        <taxon>Lipomycetales</taxon>
        <taxon>Lipomycetaceae</taxon>
        <taxon>Myxozyma</taxon>
    </lineage>
</organism>
<dbReference type="RefSeq" id="XP_064765835.1">
    <property type="nucleotide sequence ID" value="XM_064910557.1"/>
</dbReference>
<evidence type="ECO:0000259" key="6">
    <source>
        <dbReference type="PROSITE" id="PS50076"/>
    </source>
</evidence>
<feature type="compositionally biased region" description="Acidic residues" evidence="5">
    <location>
        <begin position="374"/>
        <end position="385"/>
    </location>
</feature>
<protein>
    <submittedName>
        <fullName evidence="8">DnaJ domain-containing protein</fullName>
    </submittedName>
</protein>
<dbReference type="Gene3D" id="1.10.287.110">
    <property type="entry name" value="DnaJ domain"/>
    <property type="match status" value="1"/>
</dbReference>
<keyword evidence="3" id="KW-0862">Zinc</keyword>
<dbReference type="PROSITE" id="PS50076">
    <property type="entry name" value="DNAJ_2"/>
    <property type="match status" value="1"/>
</dbReference>
<feature type="compositionally biased region" description="Basic and acidic residues" evidence="5">
    <location>
        <begin position="241"/>
        <end position="258"/>
    </location>
</feature>
<feature type="region of interest" description="Disordered" evidence="5">
    <location>
        <begin position="290"/>
        <end position="310"/>
    </location>
</feature>
<dbReference type="InterPro" id="IPR013087">
    <property type="entry name" value="Znf_C2H2_type"/>
</dbReference>
<evidence type="ECO:0000313" key="9">
    <source>
        <dbReference type="Proteomes" id="UP001498771"/>
    </source>
</evidence>
<dbReference type="SUPFAM" id="SSF57667">
    <property type="entry name" value="beta-beta-alpha zinc fingers"/>
    <property type="match status" value="1"/>
</dbReference>
<dbReference type="InterPro" id="IPR003604">
    <property type="entry name" value="Matrin/U1-like-C_Znf_C2H2"/>
</dbReference>
<dbReference type="InterPro" id="IPR036236">
    <property type="entry name" value="Znf_C2H2_sf"/>
</dbReference>
<feature type="compositionally biased region" description="Low complexity" evidence="5">
    <location>
        <begin position="293"/>
        <end position="305"/>
    </location>
</feature>
<dbReference type="PROSITE" id="PS00028">
    <property type="entry name" value="ZINC_FINGER_C2H2_1"/>
    <property type="match status" value="1"/>
</dbReference>
<dbReference type="Gene3D" id="3.30.160.60">
    <property type="entry name" value="Classic Zinc Finger"/>
    <property type="match status" value="1"/>
</dbReference>
<proteinExistence type="predicted"/>
<dbReference type="SMART" id="SM00271">
    <property type="entry name" value="DnaJ"/>
    <property type="match status" value="1"/>
</dbReference>
<feature type="domain" description="J" evidence="6">
    <location>
        <begin position="4"/>
        <end position="70"/>
    </location>
</feature>
<dbReference type="PRINTS" id="PR00625">
    <property type="entry name" value="JDOMAIN"/>
</dbReference>
<dbReference type="InterPro" id="IPR001623">
    <property type="entry name" value="DnaJ_domain"/>
</dbReference>
<keyword evidence="9" id="KW-1185">Reference proteome</keyword>
<dbReference type="SUPFAM" id="SSF46565">
    <property type="entry name" value="Chaperone J-domain"/>
    <property type="match status" value="1"/>
</dbReference>
<keyword evidence="2 4" id="KW-0863">Zinc-finger</keyword>
<feature type="region of interest" description="Disordered" evidence="5">
    <location>
        <begin position="232"/>
        <end position="258"/>
    </location>
</feature>
<evidence type="ECO:0000256" key="1">
    <source>
        <dbReference type="ARBA" id="ARBA00022723"/>
    </source>
</evidence>
<dbReference type="GeneID" id="90036069"/>
<dbReference type="PANTHER" id="PTHR44029:SF1">
    <property type="entry name" value="DNAJ HOMOLOG SUBFAMILY C MEMBER 21"/>
    <property type="match status" value="1"/>
</dbReference>
<feature type="domain" description="C2H2-type" evidence="7">
    <location>
        <begin position="318"/>
        <end position="342"/>
    </location>
</feature>
<evidence type="ECO:0000256" key="4">
    <source>
        <dbReference type="PROSITE-ProRule" id="PRU00042"/>
    </source>
</evidence>
<evidence type="ECO:0000256" key="2">
    <source>
        <dbReference type="ARBA" id="ARBA00022771"/>
    </source>
</evidence>